<dbReference type="InterPro" id="IPR024607">
    <property type="entry name" value="Sulfatase_CS"/>
</dbReference>
<evidence type="ECO:0000256" key="1">
    <source>
        <dbReference type="ARBA" id="ARBA00008779"/>
    </source>
</evidence>
<comment type="similarity">
    <text evidence="1">Belongs to the sulfatase family.</text>
</comment>
<accession>A0A362X4Z4</accession>
<dbReference type="RefSeq" id="WP_105472527.1">
    <property type="nucleotide sequence ID" value="NZ_PVEO01000001.1"/>
</dbReference>
<keyword evidence="2" id="KW-0378">Hydrolase</keyword>
<dbReference type="PROSITE" id="PS00523">
    <property type="entry name" value="SULFATASE_1"/>
    <property type="match status" value="1"/>
</dbReference>
<reference evidence="4 5" key="1">
    <citation type="submission" date="2018-02" db="EMBL/GenBank/DDBJ databases">
        <title>Genomic Encyclopedia of Archaeal and Bacterial Type Strains, Phase II (KMG-II): from individual species to whole genera.</title>
        <authorList>
            <person name="Goeker M."/>
        </authorList>
    </citation>
    <scope>NUCLEOTIDE SEQUENCE [LARGE SCALE GENOMIC DNA]</scope>
    <source>
        <strain evidence="4 5">DSM 21165</strain>
    </source>
</reference>
<proteinExistence type="inferred from homology"/>
<dbReference type="PANTHER" id="PTHR43751">
    <property type="entry name" value="SULFATASE"/>
    <property type="match status" value="1"/>
</dbReference>
<dbReference type="InterPro" id="IPR052701">
    <property type="entry name" value="GAG_Ulvan_Degrading_Sulfatases"/>
</dbReference>
<dbReference type="Gene3D" id="3.30.1120.10">
    <property type="match status" value="1"/>
</dbReference>
<evidence type="ECO:0000256" key="2">
    <source>
        <dbReference type="ARBA" id="ARBA00022801"/>
    </source>
</evidence>
<dbReference type="AlphaFoldDB" id="A0A362X4Z4"/>
<evidence type="ECO:0000313" key="5">
    <source>
        <dbReference type="Proteomes" id="UP000251545"/>
    </source>
</evidence>
<dbReference type="InterPro" id="IPR017850">
    <property type="entry name" value="Alkaline_phosphatase_core_sf"/>
</dbReference>
<dbReference type="InterPro" id="IPR000917">
    <property type="entry name" value="Sulfatase_N"/>
</dbReference>
<dbReference type="EMBL" id="PVEO01000001">
    <property type="protein sequence ID" value="PQV51519.1"/>
    <property type="molecule type" value="Genomic_DNA"/>
</dbReference>
<gene>
    <name evidence="4" type="ORF">CLV33_101443</name>
</gene>
<dbReference type="SUPFAM" id="SSF53649">
    <property type="entry name" value="Alkaline phosphatase-like"/>
    <property type="match status" value="1"/>
</dbReference>
<protein>
    <submittedName>
        <fullName evidence="4">Arylsulfatase A-like enzyme</fullName>
    </submittedName>
</protein>
<dbReference type="Gene3D" id="3.40.720.10">
    <property type="entry name" value="Alkaline Phosphatase, subunit A"/>
    <property type="match status" value="1"/>
</dbReference>
<dbReference type="Proteomes" id="UP000251545">
    <property type="component" value="Unassembled WGS sequence"/>
</dbReference>
<dbReference type="CDD" id="cd16143">
    <property type="entry name" value="ARS_like"/>
    <property type="match status" value="1"/>
</dbReference>
<sequence length="509" mass="56622">MRLIKSYKTLFLLLGSFVLLTCKKDKPTVKPNIVIFYVDDLGYGDVSCYGAIGVKTPNIDKLAKNGVRFTDAHSSAATCTPSRYTLLTGRYAFRQQAEILPGDAPLLIRPETPTIASMLKSEGYKTAVIGKWHLGLGNGDINWNKALKPGPHEIGFDYSFLLPATGDRVPAVYTENGKVVNLSKNDSLEVSYKTTDTIGARPTGWKHPELLRYAADEQHSGTIINGVSRIGTMKGGYSAEWKDEDFPDILTGKAKNFIQSSKEQPFFLYFSFHDIHVPRLPHPRFEGASSMGPRGDAIAQMDWVTGEIVKELEKLKLADKTLIIFTSDNGPVLNDGYEDFAIEKLGDHKPSGIYRGGKYSAFEGGTRVPTITYWPGKIKTSENNALWSQVDIYASLAKLVGHTPNSNEAEDSNDILNVILGKSNQTSHPMLEESFVLSIRDGKWKYIQPMDKDRVLNDYTNKGIEGGASHDPQLYNLETDPEERINVASSNREQVEKMDQMIQEIIDKE</sequence>
<evidence type="ECO:0000259" key="3">
    <source>
        <dbReference type="Pfam" id="PF00884"/>
    </source>
</evidence>
<name>A0A362X4Z4_9FLAO</name>
<dbReference type="PANTHER" id="PTHR43751:SF6">
    <property type="entry name" value="N-ACETYLGALACTOSAMINE-6-O-SULFATASE"/>
    <property type="match status" value="1"/>
</dbReference>
<evidence type="ECO:0000313" key="4">
    <source>
        <dbReference type="EMBL" id="PQV51519.1"/>
    </source>
</evidence>
<dbReference type="PROSITE" id="PS00149">
    <property type="entry name" value="SULFATASE_2"/>
    <property type="match status" value="1"/>
</dbReference>
<dbReference type="GO" id="GO:0016787">
    <property type="term" value="F:hydrolase activity"/>
    <property type="evidence" value="ECO:0007669"/>
    <property type="project" value="UniProtKB-KW"/>
</dbReference>
<dbReference type="Pfam" id="PF00884">
    <property type="entry name" value="Sulfatase"/>
    <property type="match status" value="1"/>
</dbReference>
<feature type="domain" description="Sulfatase N-terminal" evidence="3">
    <location>
        <begin position="31"/>
        <end position="401"/>
    </location>
</feature>
<comment type="caution">
    <text evidence="4">The sequence shown here is derived from an EMBL/GenBank/DDBJ whole genome shotgun (WGS) entry which is preliminary data.</text>
</comment>
<organism evidence="4 5">
    <name type="scientific">Jejuia pallidilutea</name>
    <dbReference type="NCBI Taxonomy" id="504487"/>
    <lineage>
        <taxon>Bacteria</taxon>
        <taxon>Pseudomonadati</taxon>
        <taxon>Bacteroidota</taxon>
        <taxon>Flavobacteriia</taxon>
        <taxon>Flavobacteriales</taxon>
        <taxon>Flavobacteriaceae</taxon>
        <taxon>Jejuia</taxon>
    </lineage>
</organism>